<dbReference type="EMBL" id="CAVNYO010000110">
    <property type="protein sequence ID" value="CAK5266801.1"/>
    <property type="molecule type" value="Genomic_DNA"/>
</dbReference>
<evidence type="ECO:0000313" key="2">
    <source>
        <dbReference type="EMBL" id="CAK5266801.1"/>
    </source>
</evidence>
<proteinExistence type="predicted"/>
<dbReference type="Pfam" id="PF17921">
    <property type="entry name" value="Integrase_H2C2"/>
    <property type="match status" value="1"/>
</dbReference>
<protein>
    <recommendedName>
        <fullName evidence="1">Integrase zinc-binding domain-containing protein</fullName>
    </recommendedName>
</protein>
<name>A0AAD2JXL4_9AGAR</name>
<dbReference type="Gene3D" id="1.10.340.70">
    <property type="match status" value="1"/>
</dbReference>
<sequence>MREKLNSHHSRWKESILACNITDIRHRPGVENPVADALSRKWASRCQTENDGSSWSVLADWESARGVTRDIFALAEAQTVSHPLQAQFADDLFFAPVVDILLGQTVGNSITERRRLVHRAEGFMIDDGKLWRVAETAARQVARTECIPTAQGFELAMATHAQNGHFNVESTKLKLADRYFWPGMDTDCR</sequence>
<evidence type="ECO:0000313" key="3">
    <source>
        <dbReference type="Proteomes" id="UP001295794"/>
    </source>
</evidence>
<dbReference type="InterPro" id="IPR041588">
    <property type="entry name" value="Integrase_H2C2"/>
</dbReference>
<dbReference type="AlphaFoldDB" id="A0AAD2JXL4"/>
<evidence type="ECO:0000259" key="1">
    <source>
        <dbReference type="Pfam" id="PF17921"/>
    </source>
</evidence>
<reference evidence="2" key="1">
    <citation type="submission" date="2023-11" db="EMBL/GenBank/DDBJ databases">
        <authorList>
            <person name="De Vega J J."/>
            <person name="De Vega J J."/>
        </authorList>
    </citation>
    <scope>NUCLEOTIDE SEQUENCE</scope>
</reference>
<feature type="domain" description="Integrase zinc-binding" evidence="1">
    <location>
        <begin position="153"/>
        <end position="188"/>
    </location>
</feature>
<gene>
    <name evidence="2" type="ORF">MYCIT1_LOCUS8765</name>
</gene>
<keyword evidence="3" id="KW-1185">Reference proteome</keyword>
<dbReference type="Proteomes" id="UP001295794">
    <property type="component" value="Unassembled WGS sequence"/>
</dbReference>
<comment type="caution">
    <text evidence="2">The sequence shown here is derived from an EMBL/GenBank/DDBJ whole genome shotgun (WGS) entry which is preliminary data.</text>
</comment>
<organism evidence="2 3">
    <name type="scientific">Mycena citricolor</name>
    <dbReference type="NCBI Taxonomy" id="2018698"/>
    <lineage>
        <taxon>Eukaryota</taxon>
        <taxon>Fungi</taxon>
        <taxon>Dikarya</taxon>
        <taxon>Basidiomycota</taxon>
        <taxon>Agaricomycotina</taxon>
        <taxon>Agaricomycetes</taxon>
        <taxon>Agaricomycetidae</taxon>
        <taxon>Agaricales</taxon>
        <taxon>Marasmiineae</taxon>
        <taxon>Mycenaceae</taxon>
        <taxon>Mycena</taxon>
    </lineage>
</organism>
<accession>A0AAD2JXL4</accession>